<dbReference type="PIRSF" id="PIRSF001221">
    <property type="entry name" value="Amidase_fungi"/>
    <property type="match status" value="1"/>
</dbReference>
<dbReference type="KEGG" id="slb:AWJ20_2273"/>
<feature type="binding site" evidence="6">
    <location>
        <position position="211"/>
    </location>
    <ligand>
        <name>substrate</name>
    </ligand>
</feature>
<keyword evidence="4" id="KW-0378">Hydrolase</keyword>
<dbReference type="InterPro" id="IPR023631">
    <property type="entry name" value="Amidase_dom"/>
</dbReference>
<protein>
    <recommendedName>
        <fullName evidence="3">amidase</fullName>
        <ecNumber evidence="3">3.5.1.4</ecNumber>
    </recommendedName>
</protein>
<feature type="active site" description="Charge relay system" evidence="5">
    <location>
        <position position="211"/>
    </location>
</feature>
<evidence type="ECO:0000313" key="9">
    <source>
        <dbReference type="Proteomes" id="UP000189580"/>
    </source>
</evidence>
<gene>
    <name evidence="8" type="primary">AMD2</name>
    <name evidence="8" type="ORF">AWJ20_2273</name>
</gene>
<dbReference type="OrthoDB" id="6428749at2759"/>
<feature type="active site" description="Charge relay system" evidence="5">
    <location>
        <position position="136"/>
    </location>
</feature>
<feature type="domain" description="Amidase" evidence="7">
    <location>
        <begin position="80"/>
        <end position="527"/>
    </location>
</feature>
<evidence type="ECO:0000256" key="1">
    <source>
        <dbReference type="ARBA" id="ARBA00001311"/>
    </source>
</evidence>
<dbReference type="PANTHER" id="PTHR46072">
    <property type="entry name" value="AMIDASE-RELATED-RELATED"/>
    <property type="match status" value="1"/>
</dbReference>
<sequence length="540" mass="60354">MTVSEISLEKLIDEARKRRESQLPDKYRLKKDQLPHHSVKDITGFFQQSGLFTKHELTITESPVEIILKAIKDQDWTSVEVAEAFCKRAAYTHQITNCLTEMFFDRAVERAKYLDDYYAQHGKLFGPLHGLPVSIKDHHQIKGTTVTIGFTAWSTTVSSEDSAIITMLYELGAVLYCKTTVPVAMMMPDTESHLFGRTLNPNNLDHSPGGSSGGEGALLACCGAPIGLGSDIGGSIRLPAHSNGIYGLKPTASRFPIAGTRSGLRGQHTIKSVVGPLSRSLESLEYFTKLIFNSNPENYDPTANPIPWREPIIPEKLVFGVIRTDNYVEPTPAVKRAVERTVAALESQGHEVIEWEPYMHARMDDILDKTFVADGGKFVKSSRQGEPLFPYMEPYGKVQESGCSLLWELNYERSEIEMEYFKRWQDSGKLSKSGRRMDGIIVPASPVSSHPPHHFSYVGYTSVFNAIDYPAVVYPVLKSDSSIDGKPAHEPLSEKDRKVWEAYNPEEYDNGCVGLQIVCRRHEDEKALALAKVIRDALQQ</sequence>
<feature type="binding site" evidence="6">
    <location>
        <begin position="232"/>
        <end position="235"/>
    </location>
    <ligand>
        <name>substrate</name>
    </ligand>
</feature>
<dbReference type="PANTHER" id="PTHR46072:SF11">
    <property type="entry name" value="AMIDASE-RELATED"/>
    <property type="match status" value="1"/>
</dbReference>
<evidence type="ECO:0000259" key="7">
    <source>
        <dbReference type="Pfam" id="PF01425"/>
    </source>
</evidence>
<proteinExistence type="inferred from homology"/>
<accession>A0A167F0C9</accession>
<evidence type="ECO:0000256" key="4">
    <source>
        <dbReference type="ARBA" id="ARBA00022801"/>
    </source>
</evidence>
<evidence type="ECO:0000256" key="6">
    <source>
        <dbReference type="PIRSR" id="PIRSR001221-2"/>
    </source>
</evidence>
<evidence type="ECO:0000256" key="5">
    <source>
        <dbReference type="PIRSR" id="PIRSR001221-1"/>
    </source>
</evidence>
<dbReference type="PROSITE" id="PS00571">
    <property type="entry name" value="AMIDASES"/>
    <property type="match status" value="1"/>
</dbReference>
<dbReference type="InterPro" id="IPR036928">
    <property type="entry name" value="AS_sf"/>
</dbReference>
<comment type="similarity">
    <text evidence="2">Belongs to the amidase family.</text>
</comment>
<evidence type="ECO:0000256" key="2">
    <source>
        <dbReference type="ARBA" id="ARBA00009199"/>
    </source>
</evidence>
<feature type="active site" description="Acyl-ester intermediate" evidence="5">
    <location>
        <position position="235"/>
    </location>
</feature>
<dbReference type="SUPFAM" id="SSF75304">
    <property type="entry name" value="Amidase signature (AS) enzymes"/>
    <property type="match status" value="1"/>
</dbReference>
<dbReference type="EC" id="3.5.1.4" evidence="3"/>
<dbReference type="RefSeq" id="XP_018737145.1">
    <property type="nucleotide sequence ID" value="XM_018879208.1"/>
</dbReference>
<keyword evidence="9" id="KW-1185">Reference proteome</keyword>
<feature type="binding site" evidence="6">
    <location>
        <position position="185"/>
    </location>
    <ligand>
        <name>substrate</name>
    </ligand>
</feature>
<dbReference type="InterPro" id="IPR020556">
    <property type="entry name" value="Amidase_CS"/>
</dbReference>
<comment type="catalytic activity">
    <reaction evidence="1">
        <text>a monocarboxylic acid amide + H2O = a monocarboxylate + NH4(+)</text>
        <dbReference type="Rhea" id="RHEA:12020"/>
        <dbReference type="ChEBI" id="CHEBI:15377"/>
        <dbReference type="ChEBI" id="CHEBI:28938"/>
        <dbReference type="ChEBI" id="CHEBI:35757"/>
        <dbReference type="ChEBI" id="CHEBI:83628"/>
        <dbReference type="EC" id="3.5.1.4"/>
    </reaction>
</comment>
<evidence type="ECO:0000256" key="3">
    <source>
        <dbReference type="ARBA" id="ARBA00012922"/>
    </source>
</evidence>
<dbReference type="GO" id="GO:0004040">
    <property type="term" value="F:amidase activity"/>
    <property type="evidence" value="ECO:0007669"/>
    <property type="project" value="UniProtKB-EC"/>
</dbReference>
<organism evidence="8 9">
    <name type="scientific">Sugiyamaella lignohabitans</name>
    <dbReference type="NCBI Taxonomy" id="796027"/>
    <lineage>
        <taxon>Eukaryota</taxon>
        <taxon>Fungi</taxon>
        <taxon>Dikarya</taxon>
        <taxon>Ascomycota</taxon>
        <taxon>Saccharomycotina</taxon>
        <taxon>Dipodascomycetes</taxon>
        <taxon>Dipodascales</taxon>
        <taxon>Trichomonascaceae</taxon>
        <taxon>Sugiyamaella</taxon>
    </lineage>
</organism>
<dbReference type="AlphaFoldDB" id="A0A167F0C9"/>
<dbReference type="Proteomes" id="UP000189580">
    <property type="component" value="Chromosome b"/>
</dbReference>
<dbReference type="GeneID" id="30034166"/>
<evidence type="ECO:0000313" key="8">
    <source>
        <dbReference type="EMBL" id="ANB14668.1"/>
    </source>
</evidence>
<dbReference type="EMBL" id="CP014503">
    <property type="protein sequence ID" value="ANB14668.1"/>
    <property type="molecule type" value="Genomic_DNA"/>
</dbReference>
<dbReference type="Gene3D" id="3.90.1300.10">
    <property type="entry name" value="Amidase signature (AS) domain"/>
    <property type="match status" value="1"/>
</dbReference>
<reference evidence="8 9" key="1">
    <citation type="submission" date="2016-02" db="EMBL/GenBank/DDBJ databases">
        <title>Complete genome sequence and transcriptome regulation of the pentose utilising yeast Sugiyamaella lignohabitans.</title>
        <authorList>
            <person name="Bellasio M."/>
            <person name="Peymann A."/>
            <person name="Valli M."/>
            <person name="Sipitzky M."/>
            <person name="Graf A."/>
            <person name="Sauer M."/>
            <person name="Marx H."/>
            <person name="Mattanovich D."/>
        </authorList>
    </citation>
    <scope>NUCLEOTIDE SEQUENCE [LARGE SCALE GENOMIC DNA]</scope>
    <source>
        <strain evidence="8 9">CBS 10342</strain>
    </source>
</reference>
<dbReference type="Pfam" id="PF01425">
    <property type="entry name" value="Amidase"/>
    <property type="match status" value="1"/>
</dbReference>
<name>A0A167F0C9_9ASCO</name>